<sequence length="83" mass="9693">MLKRKIEIRLRPDGEIEAEVKGFKGKKCTDYIAFLEELLEAETIDSNYRAEYYEQEVLLKDENKVLESIEVIPESILKASNKK</sequence>
<accession>A0A6I0F0S8</accession>
<name>A0A6I0F0S8_9FIRM</name>
<dbReference type="Proteomes" id="UP000468766">
    <property type="component" value="Unassembled WGS sequence"/>
</dbReference>
<dbReference type="EMBL" id="WBXO01000005">
    <property type="protein sequence ID" value="KAB2952684.1"/>
    <property type="molecule type" value="Genomic_DNA"/>
</dbReference>
<gene>
    <name evidence="1" type="ORF">F9B85_08505</name>
</gene>
<protein>
    <submittedName>
        <fullName evidence="1">DUF2997 domain-containing protein</fullName>
    </submittedName>
</protein>
<dbReference type="InterPro" id="IPR021375">
    <property type="entry name" value="DUF2997"/>
</dbReference>
<proteinExistence type="predicted"/>
<evidence type="ECO:0000313" key="2">
    <source>
        <dbReference type="Proteomes" id="UP000468766"/>
    </source>
</evidence>
<reference evidence="1 2" key="1">
    <citation type="submission" date="2019-10" db="EMBL/GenBank/DDBJ databases">
        <title>Whole-genome sequence of the extremophile Heliorestis acidaminivorans DSM 24790.</title>
        <authorList>
            <person name="Kyndt J.A."/>
            <person name="Meyer T.E."/>
        </authorList>
    </citation>
    <scope>NUCLEOTIDE SEQUENCE [LARGE SCALE GENOMIC DNA]</scope>
    <source>
        <strain evidence="1 2">DSM 24790</strain>
    </source>
</reference>
<dbReference type="RefSeq" id="WP_151619961.1">
    <property type="nucleotide sequence ID" value="NZ_WBXO01000005.1"/>
</dbReference>
<dbReference type="AlphaFoldDB" id="A0A6I0F0S8"/>
<dbReference type="Pfam" id="PF11211">
    <property type="entry name" value="DUF2997"/>
    <property type="match status" value="1"/>
</dbReference>
<comment type="caution">
    <text evidence="1">The sequence shown here is derived from an EMBL/GenBank/DDBJ whole genome shotgun (WGS) entry which is preliminary data.</text>
</comment>
<keyword evidence="2" id="KW-1185">Reference proteome</keyword>
<evidence type="ECO:0000313" key="1">
    <source>
        <dbReference type="EMBL" id="KAB2952684.1"/>
    </source>
</evidence>
<organism evidence="1 2">
    <name type="scientific">Heliorestis acidaminivorans</name>
    <dbReference type="NCBI Taxonomy" id="553427"/>
    <lineage>
        <taxon>Bacteria</taxon>
        <taxon>Bacillati</taxon>
        <taxon>Bacillota</taxon>
        <taxon>Clostridia</taxon>
        <taxon>Eubacteriales</taxon>
        <taxon>Heliobacteriaceae</taxon>
        <taxon>Heliorestis</taxon>
    </lineage>
</organism>
<dbReference type="OrthoDB" id="7067000at2"/>